<evidence type="ECO:0000313" key="1">
    <source>
        <dbReference type="EMBL" id="KAL2054863.1"/>
    </source>
</evidence>
<dbReference type="Proteomes" id="UP001590951">
    <property type="component" value="Unassembled WGS sequence"/>
</dbReference>
<comment type="caution">
    <text evidence="1">The sequence shown here is derived from an EMBL/GenBank/DDBJ whole genome shotgun (WGS) entry which is preliminary data.</text>
</comment>
<sequence>MRKFLLHQLCMPNLALLNLLLQLVIVVIRTAIPCTSTCHALLISVLRICLDYLFAIDKFIIISLDPHLHHLFFHGINPDPRRTWMGITSLATVGLSAAIKLKFGKQIDTVNVRTRSGVRYQLCKVAKSHVVRCSYQSTGQFNPHTYHFTSVSMVALCCRNSIVPNVRLNPNGQKL</sequence>
<protein>
    <recommendedName>
        <fullName evidence="3">Secreted protein</fullName>
    </recommendedName>
</protein>
<accession>A0ABR4BG22</accession>
<keyword evidence="2" id="KW-1185">Reference proteome</keyword>
<organism evidence="1 2">
    <name type="scientific">Lepraria finkii</name>
    <dbReference type="NCBI Taxonomy" id="1340010"/>
    <lineage>
        <taxon>Eukaryota</taxon>
        <taxon>Fungi</taxon>
        <taxon>Dikarya</taxon>
        <taxon>Ascomycota</taxon>
        <taxon>Pezizomycotina</taxon>
        <taxon>Lecanoromycetes</taxon>
        <taxon>OSLEUM clade</taxon>
        <taxon>Lecanoromycetidae</taxon>
        <taxon>Lecanorales</taxon>
        <taxon>Lecanorineae</taxon>
        <taxon>Stereocaulaceae</taxon>
        <taxon>Lepraria</taxon>
    </lineage>
</organism>
<reference evidence="1 2" key="1">
    <citation type="submission" date="2024-09" db="EMBL/GenBank/DDBJ databases">
        <title>Rethinking Asexuality: The Enigmatic Case of Functional Sexual Genes in Lepraria (Stereocaulaceae).</title>
        <authorList>
            <person name="Doellman M."/>
            <person name="Sun Y."/>
            <person name="Barcenas-Pena A."/>
            <person name="Lumbsch H.T."/>
            <person name="Grewe F."/>
        </authorList>
    </citation>
    <scope>NUCLEOTIDE SEQUENCE [LARGE SCALE GENOMIC DNA]</scope>
    <source>
        <strain evidence="1 2">Grewe 0041</strain>
    </source>
</reference>
<dbReference type="EMBL" id="JBHFEH010000013">
    <property type="protein sequence ID" value="KAL2054863.1"/>
    <property type="molecule type" value="Genomic_DNA"/>
</dbReference>
<gene>
    <name evidence="1" type="ORF">ABVK25_004685</name>
</gene>
<evidence type="ECO:0008006" key="3">
    <source>
        <dbReference type="Google" id="ProtNLM"/>
    </source>
</evidence>
<proteinExistence type="predicted"/>
<name>A0ABR4BG22_9LECA</name>
<evidence type="ECO:0000313" key="2">
    <source>
        <dbReference type="Proteomes" id="UP001590951"/>
    </source>
</evidence>